<keyword evidence="2" id="KW-0678">Repressor</keyword>
<dbReference type="Gene3D" id="3.30.460.10">
    <property type="entry name" value="Beta Polymerase, domain 2"/>
    <property type="match status" value="1"/>
</dbReference>
<comment type="subunit">
    <text evidence="2">Interacts with ribosomal protein uL14 (rplN).</text>
</comment>
<evidence type="ECO:0000313" key="4">
    <source>
        <dbReference type="Proteomes" id="UP001595617"/>
    </source>
</evidence>
<evidence type="ECO:0000256" key="1">
    <source>
        <dbReference type="ARBA" id="ARBA00010574"/>
    </source>
</evidence>
<dbReference type="EMBL" id="JBHRYR010000002">
    <property type="protein sequence ID" value="MFC3852420.1"/>
    <property type="molecule type" value="Genomic_DNA"/>
</dbReference>
<dbReference type="Pfam" id="PF02410">
    <property type="entry name" value="RsfS"/>
    <property type="match status" value="1"/>
</dbReference>
<accession>A0ABV7ZZ84</accession>
<comment type="caution">
    <text evidence="3">The sequence shown here is derived from an EMBL/GenBank/DDBJ whole genome shotgun (WGS) entry which is preliminary data.</text>
</comment>
<reference evidence="4" key="1">
    <citation type="journal article" date="2019" name="Int. J. Syst. Evol. Microbiol.">
        <title>The Global Catalogue of Microorganisms (GCM) 10K type strain sequencing project: providing services to taxonomists for standard genome sequencing and annotation.</title>
        <authorList>
            <consortium name="The Broad Institute Genomics Platform"/>
            <consortium name="The Broad Institute Genome Sequencing Center for Infectious Disease"/>
            <person name="Wu L."/>
            <person name="Ma J."/>
        </authorList>
    </citation>
    <scope>NUCLEOTIDE SEQUENCE [LARGE SCALE GENOMIC DNA]</scope>
    <source>
        <strain evidence="4">IBRC 10765</strain>
    </source>
</reference>
<dbReference type="InterPro" id="IPR043519">
    <property type="entry name" value="NT_sf"/>
</dbReference>
<evidence type="ECO:0000256" key="2">
    <source>
        <dbReference type="HAMAP-Rule" id="MF_01477"/>
    </source>
</evidence>
<keyword evidence="4" id="KW-1185">Reference proteome</keyword>
<dbReference type="NCBIfam" id="TIGR00090">
    <property type="entry name" value="rsfS_iojap_ybeB"/>
    <property type="match status" value="1"/>
</dbReference>
<comment type="function">
    <text evidence="2">Functions as a ribosomal silencing factor. Interacts with ribosomal protein uL14 (rplN), blocking formation of intersubunit bridge B8. Prevents association of the 30S and 50S ribosomal subunits and the formation of functional ribosomes, thus repressing translation.</text>
</comment>
<dbReference type="HAMAP" id="MF_01477">
    <property type="entry name" value="Iojap_RsfS"/>
    <property type="match status" value="1"/>
</dbReference>
<protein>
    <recommendedName>
        <fullName evidence="2">Ribosomal silencing factor RsfS</fullName>
    </recommendedName>
</protein>
<dbReference type="PANTHER" id="PTHR21043:SF0">
    <property type="entry name" value="MITOCHONDRIAL ASSEMBLY OF RIBOSOMAL LARGE SUBUNIT PROTEIN 1"/>
    <property type="match status" value="1"/>
</dbReference>
<comment type="subcellular location">
    <subcellularLocation>
        <location evidence="2">Cytoplasm</location>
    </subcellularLocation>
</comment>
<comment type="similarity">
    <text evidence="1 2">Belongs to the Iojap/RsfS family.</text>
</comment>
<sequence>MNTEQKQAIITQALDDVKAQNLIALDVRDKTSVTDIMLVASGTSTRHLQALVSNVDEEMSKLGIEPLGREGEGGSDWVLIDYGDVVVHVMLPETRALYDLEQLWSGASPTKNDSTADQA</sequence>
<evidence type="ECO:0000313" key="3">
    <source>
        <dbReference type="EMBL" id="MFC3852420.1"/>
    </source>
</evidence>
<gene>
    <name evidence="2 3" type="primary">rsfS</name>
    <name evidence="3" type="ORF">ACFOOG_06195</name>
</gene>
<dbReference type="PANTHER" id="PTHR21043">
    <property type="entry name" value="IOJAP SUPERFAMILY ORTHOLOG"/>
    <property type="match status" value="1"/>
</dbReference>
<organism evidence="3 4">
    <name type="scientific">Saccharospirillum mangrovi</name>
    <dbReference type="NCBI Taxonomy" id="2161747"/>
    <lineage>
        <taxon>Bacteria</taxon>
        <taxon>Pseudomonadati</taxon>
        <taxon>Pseudomonadota</taxon>
        <taxon>Gammaproteobacteria</taxon>
        <taxon>Oceanospirillales</taxon>
        <taxon>Saccharospirillaceae</taxon>
        <taxon>Saccharospirillum</taxon>
    </lineage>
</organism>
<dbReference type="RefSeq" id="WP_380694531.1">
    <property type="nucleotide sequence ID" value="NZ_JBHRYR010000002.1"/>
</dbReference>
<dbReference type="SUPFAM" id="SSF81301">
    <property type="entry name" value="Nucleotidyltransferase"/>
    <property type="match status" value="1"/>
</dbReference>
<proteinExistence type="inferred from homology"/>
<keyword evidence="2" id="KW-0810">Translation regulation</keyword>
<dbReference type="Proteomes" id="UP001595617">
    <property type="component" value="Unassembled WGS sequence"/>
</dbReference>
<dbReference type="InterPro" id="IPR004394">
    <property type="entry name" value="Iojap/RsfS/C7orf30"/>
</dbReference>
<name>A0ABV7ZZ84_9GAMM</name>
<keyword evidence="2" id="KW-0963">Cytoplasm</keyword>